<reference evidence="3" key="4">
    <citation type="journal article" date="2015" name="G3 (Bethesda)">
        <title>Genome sequences of three phytopathogenic species of the Magnaporthaceae family of fungi.</title>
        <authorList>
            <person name="Okagaki L.H."/>
            <person name="Nunes C.C."/>
            <person name="Sailsbery J."/>
            <person name="Clay B."/>
            <person name="Brown D."/>
            <person name="John T."/>
            <person name="Oh Y."/>
            <person name="Young N."/>
            <person name="Fitzgerald M."/>
            <person name="Haas B.J."/>
            <person name="Zeng Q."/>
            <person name="Young S."/>
            <person name="Adiconis X."/>
            <person name="Fan L."/>
            <person name="Levin J.Z."/>
            <person name="Mitchell T.K."/>
            <person name="Okubara P.A."/>
            <person name="Farman M.L."/>
            <person name="Kohn L.M."/>
            <person name="Birren B."/>
            <person name="Ma L.-J."/>
            <person name="Dean R.A."/>
        </authorList>
    </citation>
    <scope>NUCLEOTIDE SEQUENCE</scope>
    <source>
        <strain evidence="3">R3-111a-1</strain>
    </source>
</reference>
<dbReference type="EMBL" id="GL385400">
    <property type="protein sequence ID" value="EJT71394.1"/>
    <property type="molecule type" value="Genomic_DNA"/>
</dbReference>
<dbReference type="EnsemblFungi" id="EJT71394">
    <property type="protein sequence ID" value="EJT71394"/>
    <property type="gene ID" value="GGTG_10653"/>
</dbReference>
<gene>
    <name evidence="3" type="primary">20351111</name>
    <name evidence="2" type="ORF">GGTG_10653</name>
</gene>
<reference evidence="2" key="2">
    <citation type="submission" date="2010-07" db="EMBL/GenBank/DDBJ databases">
        <authorList>
            <consortium name="The Broad Institute Genome Sequencing Platform"/>
            <consortium name="Broad Institute Genome Sequencing Center for Infectious Disease"/>
            <person name="Ma L.-J."/>
            <person name="Dead R."/>
            <person name="Young S."/>
            <person name="Zeng Q."/>
            <person name="Koehrsen M."/>
            <person name="Alvarado L."/>
            <person name="Berlin A."/>
            <person name="Chapman S.B."/>
            <person name="Chen Z."/>
            <person name="Freedman E."/>
            <person name="Gellesch M."/>
            <person name="Goldberg J."/>
            <person name="Griggs A."/>
            <person name="Gujja S."/>
            <person name="Heilman E.R."/>
            <person name="Heiman D."/>
            <person name="Hepburn T."/>
            <person name="Howarth C."/>
            <person name="Jen D."/>
            <person name="Larson L."/>
            <person name="Mehta T."/>
            <person name="Neiman D."/>
            <person name="Pearson M."/>
            <person name="Roberts A."/>
            <person name="Saif S."/>
            <person name="Shea T."/>
            <person name="Shenoy N."/>
            <person name="Sisk P."/>
            <person name="Stolte C."/>
            <person name="Sykes S."/>
            <person name="Walk T."/>
            <person name="White J."/>
            <person name="Yandava C."/>
            <person name="Haas B."/>
            <person name="Nusbaum C."/>
            <person name="Birren B."/>
        </authorList>
    </citation>
    <scope>NUCLEOTIDE SEQUENCE</scope>
    <source>
        <strain evidence="2">R3-111a-1</strain>
    </source>
</reference>
<dbReference type="Proteomes" id="UP000006039">
    <property type="component" value="Unassembled WGS sequence"/>
</dbReference>
<evidence type="ECO:0000256" key="1">
    <source>
        <dbReference type="SAM" id="MobiDB-lite"/>
    </source>
</evidence>
<evidence type="ECO:0000313" key="2">
    <source>
        <dbReference type="EMBL" id="EJT71394.1"/>
    </source>
</evidence>
<dbReference type="VEuPathDB" id="FungiDB:GGTG_10653"/>
<keyword evidence="4" id="KW-1185">Reference proteome</keyword>
<feature type="compositionally biased region" description="Polar residues" evidence="1">
    <location>
        <begin position="1"/>
        <end position="10"/>
    </location>
</feature>
<feature type="region of interest" description="Disordered" evidence="1">
    <location>
        <begin position="125"/>
        <end position="195"/>
    </location>
</feature>
<evidence type="ECO:0000313" key="3">
    <source>
        <dbReference type="EnsemblFungi" id="EJT71394"/>
    </source>
</evidence>
<evidence type="ECO:0000313" key="4">
    <source>
        <dbReference type="Proteomes" id="UP000006039"/>
    </source>
</evidence>
<dbReference type="HOGENOM" id="CLU_1156448_0_0_1"/>
<dbReference type="AlphaFoldDB" id="J3PAX8"/>
<protein>
    <submittedName>
        <fullName evidence="2 3">Uncharacterized protein</fullName>
    </submittedName>
</protein>
<dbReference type="GeneID" id="20351111"/>
<accession>J3PAX8</accession>
<sequence length="240" mass="25088">MAPPNESNPTRHAVIYTSPLPRHPPAAAPGPGPSKRAASGRTFLCTKSRDGGQAGAGGHVAGLEGVAEGLRARVMGELRWDGEHEVDRRQRPGGGGAAVLDEAVAGEQAALQAATNYLVINSRATHSNPPQAHEPKPDSANSAHGCHSGTVRQWREHKRVAGPWETYGAGARSRANREAGPAGHHPETSSSRAVSGRGIEIKPLLHANAVNMAPVQAVATTRQMAADGWGFQLARRGEGH</sequence>
<reference evidence="4" key="1">
    <citation type="submission" date="2010-07" db="EMBL/GenBank/DDBJ databases">
        <title>The genome sequence of Gaeumannomyces graminis var. tritici strain R3-111a-1.</title>
        <authorList>
            <consortium name="The Broad Institute Genome Sequencing Platform"/>
            <person name="Ma L.-J."/>
            <person name="Dead R."/>
            <person name="Young S."/>
            <person name="Zeng Q."/>
            <person name="Koehrsen M."/>
            <person name="Alvarado L."/>
            <person name="Berlin A."/>
            <person name="Chapman S.B."/>
            <person name="Chen Z."/>
            <person name="Freedman E."/>
            <person name="Gellesch M."/>
            <person name="Goldberg J."/>
            <person name="Griggs A."/>
            <person name="Gujja S."/>
            <person name="Heilman E.R."/>
            <person name="Heiman D."/>
            <person name="Hepburn T."/>
            <person name="Howarth C."/>
            <person name="Jen D."/>
            <person name="Larson L."/>
            <person name="Mehta T."/>
            <person name="Neiman D."/>
            <person name="Pearson M."/>
            <person name="Roberts A."/>
            <person name="Saif S."/>
            <person name="Shea T."/>
            <person name="Shenoy N."/>
            <person name="Sisk P."/>
            <person name="Stolte C."/>
            <person name="Sykes S."/>
            <person name="Walk T."/>
            <person name="White J."/>
            <person name="Yandava C."/>
            <person name="Haas B."/>
            <person name="Nusbaum C."/>
            <person name="Birren B."/>
        </authorList>
    </citation>
    <scope>NUCLEOTIDE SEQUENCE [LARGE SCALE GENOMIC DNA]</scope>
    <source>
        <strain evidence="4">R3-111a-1</strain>
    </source>
</reference>
<name>J3PAX8_GAET3</name>
<reference evidence="3" key="5">
    <citation type="submission" date="2018-04" db="UniProtKB">
        <authorList>
            <consortium name="EnsemblFungi"/>
        </authorList>
    </citation>
    <scope>IDENTIFICATION</scope>
    <source>
        <strain evidence="3">R3-111a-1</strain>
    </source>
</reference>
<proteinExistence type="predicted"/>
<reference evidence="2" key="3">
    <citation type="submission" date="2010-09" db="EMBL/GenBank/DDBJ databases">
        <title>Annotation of Gaeumannomyces graminis var. tritici R3-111a-1.</title>
        <authorList>
            <consortium name="The Broad Institute Genome Sequencing Platform"/>
            <person name="Ma L.-J."/>
            <person name="Dead R."/>
            <person name="Young S.K."/>
            <person name="Zeng Q."/>
            <person name="Gargeya S."/>
            <person name="Fitzgerald M."/>
            <person name="Haas B."/>
            <person name="Abouelleil A."/>
            <person name="Alvarado L."/>
            <person name="Arachchi H.M."/>
            <person name="Berlin A."/>
            <person name="Brown A."/>
            <person name="Chapman S.B."/>
            <person name="Chen Z."/>
            <person name="Dunbar C."/>
            <person name="Freedman E."/>
            <person name="Gearin G."/>
            <person name="Gellesch M."/>
            <person name="Goldberg J."/>
            <person name="Griggs A."/>
            <person name="Gujja S."/>
            <person name="Heiman D."/>
            <person name="Howarth C."/>
            <person name="Larson L."/>
            <person name="Lui A."/>
            <person name="MacDonald P.J.P."/>
            <person name="Mehta T."/>
            <person name="Montmayeur A."/>
            <person name="Murphy C."/>
            <person name="Neiman D."/>
            <person name="Pearson M."/>
            <person name="Priest M."/>
            <person name="Roberts A."/>
            <person name="Saif S."/>
            <person name="Shea T."/>
            <person name="Shenoy N."/>
            <person name="Sisk P."/>
            <person name="Stolte C."/>
            <person name="Sykes S."/>
            <person name="Yandava C."/>
            <person name="Wortman J."/>
            <person name="Nusbaum C."/>
            <person name="Birren B."/>
        </authorList>
    </citation>
    <scope>NUCLEOTIDE SEQUENCE</scope>
    <source>
        <strain evidence="2">R3-111a-1</strain>
    </source>
</reference>
<dbReference type="RefSeq" id="XP_009226791.1">
    <property type="nucleotide sequence ID" value="XM_009228527.1"/>
</dbReference>
<feature type="region of interest" description="Disordered" evidence="1">
    <location>
        <begin position="1"/>
        <end position="39"/>
    </location>
</feature>
<feature type="compositionally biased region" description="Pro residues" evidence="1">
    <location>
        <begin position="21"/>
        <end position="32"/>
    </location>
</feature>
<organism evidence="2">
    <name type="scientific">Gaeumannomyces tritici (strain R3-111a-1)</name>
    <name type="common">Wheat and barley take-all root rot fungus</name>
    <name type="synonym">Gaeumannomyces graminis var. tritici</name>
    <dbReference type="NCBI Taxonomy" id="644352"/>
    <lineage>
        <taxon>Eukaryota</taxon>
        <taxon>Fungi</taxon>
        <taxon>Dikarya</taxon>
        <taxon>Ascomycota</taxon>
        <taxon>Pezizomycotina</taxon>
        <taxon>Sordariomycetes</taxon>
        <taxon>Sordariomycetidae</taxon>
        <taxon>Magnaporthales</taxon>
        <taxon>Magnaporthaceae</taxon>
        <taxon>Gaeumannomyces</taxon>
    </lineage>
</organism>